<sequence>MAGFLKGLRVLDMSQYLPGPYAARMLADMGAEVVKVEPPGGDPVRNLDAEGKPGESPFYGIVNAGKTVVTIDLKSAEGRAEFVHLVRLADILLESYRPGAMDRLGFGPARLKEINPGLIHCALSGFGQTGPARLASGHDLNYEAMTGGLSICGTAETPVIPFPPMADYAGALQAVIAVLGALVGRDHGSPGCHLDVSLMESLLAWQELGMALPAKRAGGLINGGAAGYQVYRTADGGFVSLSPLEPKFWANFCTTVGRPDWIERRFEPMPQTALIGEVQALFASQPRAYWEALLDPAECCFQAILEYDELENHPHHRVRGLLQRRGRFKEVLFPVLVDEQPPQARTAVRDASLADVLAAWEKE</sequence>
<accession>A0A380TFS9</accession>
<dbReference type="Gene3D" id="3.30.1540.10">
    <property type="entry name" value="formyl-coa transferase, domain 3"/>
    <property type="match status" value="1"/>
</dbReference>
<protein>
    <submittedName>
        <fullName evidence="1">Carnitine dehydratase</fullName>
    </submittedName>
</protein>
<name>A0A380TFS9_9ZZZZ</name>
<reference evidence="1" key="1">
    <citation type="submission" date="2018-07" db="EMBL/GenBank/DDBJ databases">
        <authorList>
            <person name="Quirk P.G."/>
            <person name="Krulwich T.A."/>
        </authorList>
    </citation>
    <scope>NUCLEOTIDE SEQUENCE</scope>
</reference>
<proteinExistence type="predicted"/>
<dbReference type="EMBL" id="UIDG01000290">
    <property type="protein sequence ID" value="SUS07008.1"/>
    <property type="molecule type" value="Genomic_DNA"/>
</dbReference>
<dbReference type="InterPro" id="IPR023606">
    <property type="entry name" value="CoA-Trfase_III_dom_1_sf"/>
</dbReference>
<dbReference type="PANTHER" id="PTHR48228">
    <property type="entry name" value="SUCCINYL-COA--D-CITRAMALATE COA-TRANSFERASE"/>
    <property type="match status" value="1"/>
</dbReference>
<dbReference type="GO" id="GO:0003824">
    <property type="term" value="F:catalytic activity"/>
    <property type="evidence" value="ECO:0007669"/>
    <property type="project" value="InterPro"/>
</dbReference>
<evidence type="ECO:0000313" key="1">
    <source>
        <dbReference type="EMBL" id="SUS07008.1"/>
    </source>
</evidence>
<dbReference type="Gene3D" id="3.40.50.10540">
    <property type="entry name" value="Crotonobetainyl-coa:carnitine coa-transferase, domain 1"/>
    <property type="match status" value="1"/>
</dbReference>
<dbReference type="PANTHER" id="PTHR48228:SF5">
    <property type="entry name" value="ALPHA-METHYLACYL-COA RACEMASE"/>
    <property type="match status" value="1"/>
</dbReference>
<dbReference type="InterPro" id="IPR003673">
    <property type="entry name" value="CoA-Trfase_fam_III"/>
</dbReference>
<dbReference type="InterPro" id="IPR044855">
    <property type="entry name" value="CoA-Trfase_III_dom3_sf"/>
</dbReference>
<gene>
    <name evidence="1" type="ORF">DF3PB_360015</name>
</gene>
<dbReference type="Pfam" id="PF02515">
    <property type="entry name" value="CoA_transf_3"/>
    <property type="match status" value="1"/>
</dbReference>
<dbReference type="AlphaFoldDB" id="A0A380TFS9"/>
<dbReference type="SUPFAM" id="SSF89796">
    <property type="entry name" value="CoA-transferase family III (CaiB/BaiF)"/>
    <property type="match status" value="1"/>
</dbReference>
<dbReference type="InterPro" id="IPR050509">
    <property type="entry name" value="CoA-transferase_III"/>
</dbReference>
<organism evidence="1">
    <name type="scientific">metagenome</name>
    <dbReference type="NCBI Taxonomy" id="256318"/>
    <lineage>
        <taxon>unclassified sequences</taxon>
        <taxon>metagenomes</taxon>
    </lineage>
</organism>